<dbReference type="Proteomes" id="UP000503222">
    <property type="component" value="Chromosome"/>
</dbReference>
<proteinExistence type="inferred from homology"/>
<keyword evidence="5" id="KW-0460">Magnesium</keyword>
<dbReference type="RefSeq" id="WP_166412113.1">
    <property type="nucleotide sequence ID" value="NZ_CP049869.1"/>
</dbReference>
<dbReference type="GO" id="GO:0009396">
    <property type="term" value="P:folic acid-containing compound biosynthetic process"/>
    <property type="evidence" value="ECO:0007669"/>
    <property type="project" value="TreeGrafter"/>
</dbReference>
<evidence type="ECO:0000256" key="3">
    <source>
        <dbReference type="ARBA" id="ARBA00022840"/>
    </source>
</evidence>
<comment type="similarity">
    <text evidence="1 5">Belongs to the 5-formyltetrahydrofolate cyclo-ligase family.</text>
</comment>
<dbReference type="PIRSF" id="PIRSF006806">
    <property type="entry name" value="FTHF_cligase"/>
    <property type="match status" value="1"/>
</dbReference>
<dbReference type="InterPro" id="IPR024185">
    <property type="entry name" value="FTHF_cligase-like_sf"/>
</dbReference>
<accession>A0A6G7YSK2</accession>
<reference evidence="6 7" key="1">
    <citation type="submission" date="2020-03" db="EMBL/GenBank/DDBJ databases">
        <title>Sphingomonas sp. nov., isolated from fish.</title>
        <authorList>
            <person name="Hyun D.-W."/>
            <person name="Bae J.-W."/>
        </authorList>
    </citation>
    <scope>NUCLEOTIDE SEQUENCE [LARGE SCALE GENOMIC DNA]</scope>
    <source>
        <strain evidence="6 7">HDW15B</strain>
    </source>
</reference>
<dbReference type="AlphaFoldDB" id="A0A6G7YSK2"/>
<evidence type="ECO:0000313" key="6">
    <source>
        <dbReference type="EMBL" id="QIK79728.1"/>
    </source>
</evidence>
<dbReference type="PANTHER" id="PTHR23407">
    <property type="entry name" value="ATPASE INHIBITOR/5-FORMYLTETRAHYDROFOLATE CYCLO-LIGASE"/>
    <property type="match status" value="1"/>
</dbReference>
<dbReference type="EMBL" id="CP049869">
    <property type="protein sequence ID" value="QIK79728.1"/>
    <property type="molecule type" value="Genomic_DNA"/>
</dbReference>
<dbReference type="SUPFAM" id="SSF100950">
    <property type="entry name" value="NagB/RpiA/CoA transferase-like"/>
    <property type="match status" value="1"/>
</dbReference>
<keyword evidence="5" id="KW-0479">Metal-binding</keyword>
<dbReference type="GO" id="GO:0005524">
    <property type="term" value="F:ATP binding"/>
    <property type="evidence" value="ECO:0007669"/>
    <property type="project" value="UniProtKB-KW"/>
</dbReference>
<dbReference type="InterPro" id="IPR037171">
    <property type="entry name" value="NagB/RpiA_transferase-like"/>
</dbReference>
<evidence type="ECO:0000256" key="4">
    <source>
        <dbReference type="PIRSR" id="PIRSR006806-1"/>
    </source>
</evidence>
<keyword evidence="6" id="KW-0436">Ligase</keyword>
<dbReference type="NCBIfam" id="TIGR02727">
    <property type="entry name" value="MTHFS_bact"/>
    <property type="match status" value="1"/>
</dbReference>
<organism evidence="6 7">
    <name type="scientific">Sphingomonas piscis</name>
    <dbReference type="NCBI Taxonomy" id="2714943"/>
    <lineage>
        <taxon>Bacteria</taxon>
        <taxon>Pseudomonadati</taxon>
        <taxon>Pseudomonadota</taxon>
        <taxon>Alphaproteobacteria</taxon>
        <taxon>Sphingomonadales</taxon>
        <taxon>Sphingomonadaceae</taxon>
        <taxon>Sphingomonas</taxon>
    </lineage>
</organism>
<dbReference type="Gene3D" id="3.40.50.10420">
    <property type="entry name" value="NagB/RpiA/CoA transferase-like"/>
    <property type="match status" value="1"/>
</dbReference>
<evidence type="ECO:0000313" key="7">
    <source>
        <dbReference type="Proteomes" id="UP000503222"/>
    </source>
</evidence>
<feature type="binding site" evidence="4">
    <location>
        <begin position="137"/>
        <end position="145"/>
    </location>
    <ligand>
        <name>ATP</name>
        <dbReference type="ChEBI" id="CHEBI:30616"/>
    </ligand>
</feature>
<comment type="catalytic activity">
    <reaction evidence="5">
        <text>(6S)-5-formyl-5,6,7,8-tetrahydrofolate + ATP = (6R)-5,10-methenyltetrahydrofolate + ADP + phosphate</text>
        <dbReference type="Rhea" id="RHEA:10488"/>
        <dbReference type="ChEBI" id="CHEBI:30616"/>
        <dbReference type="ChEBI" id="CHEBI:43474"/>
        <dbReference type="ChEBI" id="CHEBI:57455"/>
        <dbReference type="ChEBI" id="CHEBI:57457"/>
        <dbReference type="ChEBI" id="CHEBI:456216"/>
        <dbReference type="EC" id="6.3.3.2"/>
    </reaction>
</comment>
<keyword evidence="3 4" id="KW-0067">ATP-binding</keyword>
<feature type="binding site" evidence="4">
    <location>
        <position position="65"/>
    </location>
    <ligand>
        <name>substrate</name>
    </ligand>
</feature>
<sequence>MVVSSLPFPVDKDRLRRDAMERRKEFVRTLDDPERTRLERRLAFHLTSVLANARVVAGYAALGSEISPVWAMEEARAVGAVAAYPAFHNPTEPFRFLGADPNSVGLFGINQPPLHAAEVTPDVVLVPLVAIDPAGTRLGRGKGHYDRVLTPLKRNGAHLIGVGWSFQMIEEIPPDPWDVPLDAFASPDGLIRFVKR</sequence>
<dbReference type="GO" id="GO:0035999">
    <property type="term" value="P:tetrahydrofolate interconversion"/>
    <property type="evidence" value="ECO:0007669"/>
    <property type="project" value="TreeGrafter"/>
</dbReference>
<dbReference type="Pfam" id="PF01812">
    <property type="entry name" value="5-FTHF_cyc-lig"/>
    <property type="match status" value="1"/>
</dbReference>
<evidence type="ECO:0000256" key="1">
    <source>
        <dbReference type="ARBA" id="ARBA00010638"/>
    </source>
</evidence>
<keyword evidence="2 4" id="KW-0547">Nucleotide-binding</keyword>
<evidence type="ECO:0000256" key="5">
    <source>
        <dbReference type="RuleBase" id="RU361279"/>
    </source>
</evidence>
<comment type="cofactor">
    <cofactor evidence="5">
        <name>Mg(2+)</name>
        <dbReference type="ChEBI" id="CHEBI:18420"/>
    </cofactor>
</comment>
<dbReference type="KEGG" id="spii:G7077_13260"/>
<gene>
    <name evidence="6" type="ORF">G7077_13260</name>
</gene>
<dbReference type="PANTHER" id="PTHR23407:SF1">
    <property type="entry name" value="5-FORMYLTETRAHYDROFOLATE CYCLO-LIGASE"/>
    <property type="match status" value="1"/>
</dbReference>
<dbReference type="InterPro" id="IPR002698">
    <property type="entry name" value="FTHF_cligase"/>
</dbReference>
<dbReference type="GO" id="GO:0030272">
    <property type="term" value="F:5-formyltetrahydrofolate cyclo-ligase activity"/>
    <property type="evidence" value="ECO:0007669"/>
    <property type="project" value="UniProtKB-EC"/>
</dbReference>
<feature type="binding site" evidence="4">
    <location>
        <begin position="12"/>
        <end position="16"/>
    </location>
    <ligand>
        <name>ATP</name>
        <dbReference type="ChEBI" id="CHEBI:30616"/>
    </ligand>
</feature>
<name>A0A6G7YSK2_9SPHN</name>
<dbReference type="GO" id="GO:0046872">
    <property type="term" value="F:metal ion binding"/>
    <property type="evidence" value="ECO:0007669"/>
    <property type="project" value="UniProtKB-KW"/>
</dbReference>
<dbReference type="EC" id="6.3.3.2" evidence="5"/>
<evidence type="ECO:0000256" key="2">
    <source>
        <dbReference type="ARBA" id="ARBA00022741"/>
    </source>
</evidence>
<protein>
    <recommendedName>
        <fullName evidence="5">5-formyltetrahydrofolate cyclo-ligase</fullName>
        <ecNumber evidence="5">6.3.3.2</ecNumber>
    </recommendedName>
</protein>
<keyword evidence="7" id="KW-1185">Reference proteome</keyword>